<gene>
    <name evidence="5" type="ORF">R0135_12035</name>
</gene>
<protein>
    <recommendedName>
        <fullName evidence="3">Carboxylic ester hydrolase</fullName>
        <ecNumber evidence="3">3.1.1.-</ecNumber>
    </recommendedName>
</protein>
<organism evidence="5 6">
    <name type="scientific">Congregibacter variabilis</name>
    <dbReference type="NCBI Taxonomy" id="3081200"/>
    <lineage>
        <taxon>Bacteria</taxon>
        <taxon>Pseudomonadati</taxon>
        <taxon>Pseudomonadota</taxon>
        <taxon>Gammaproteobacteria</taxon>
        <taxon>Cellvibrionales</taxon>
        <taxon>Halieaceae</taxon>
        <taxon>Congregibacter</taxon>
    </lineage>
</organism>
<dbReference type="Gene3D" id="3.40.50.1820">
    <property type="entry name" value="alpha/beta hydrolase"/>
    <property type="match status" value="1"/>
</dbReference>
<keyword evidence="2 3" id="KW-0378">Hydrolase</keyword>
<dbReference type="InterPro" id="IPR029058">
    <property type="entry name" value="AB_hydrolase_fold"/>
</dbReference>
<evidence type="ECO:0000313" key="6">
    <source>
        <dbReference type="Proteomes" id="UP001626537"/>
    </source>
</evidence>
<evidence type="ECO:0000259" key="4">
    <source>
        <dbReference type="Pfam" id="PF00135"/>
    </source>
</evidence>
<dbReference type="RefSeq" id="WP_407347110.1">
    <property type="nucleotide sequence ID" value="NZ_CP136864.1"/>
</dbReference>
<accession>A0ABZ0I061</accession>
<reference evidence="5 6" key="1">
    <citation type="submission" date="2023-10" db="EMBL/GenBank/DDBJ databases">
        <title>Two novel species belonging to the OM43/NOR5 clade.</title>
        <authorList>
            <person name="Park M."/>
        </authorList>
    </citation>
    <scope>NUCLEOTIDE SEQUENCE [LARGE SCALE GENOMIC DNA]</scope>
    <source>
        <strain evidence="5 6">IMCC43200</strain>
    </source>
</reference>
<dbReference type="InterPro" id="IPR019826">
    <property type="entry name" value="Carboxylesterase_B_AS"/>
</dbReference>
<feature type="domain" description="Carboxylesterase type B" evidence="4">
    <location>
        <begin position="39"/>
        <end position="383"/>
    </location>
</feature>
<dbReference type="PROSITE" id="PS00122">
    <property type="entry name" value="CARBOXYLESTERASE_B_1"/>
    <property type="match status" value="1"/>
</dbReference>
<name>A0ABZ0I061_9GAMM</name>
<evidence type="ECO:0000256" key="3">
    <source>
        <dbReference type="RuleBase" id="RU361235"/>
    </source>
</evidence>
<dbReference type="InterPro" id="IPR050309">
    <property type="entry name" value="Type-B_Carboxylest/Lipase"/>
</dbReference>
<proteinExistence type="inferred from homology"/>
<dbReference type="SUPFAM" id="SSF53474">
    <property type="entry name" value="alpha/beta-Hydrolases"/>
    <property type="match status" value="1"/>
</dbReference>
<keyword evidence="6" id="KW-1185">Reference proteome</keyword>
<dbReference type="EMBL" id="CP136864">
    <property type="protein sequence ID" value="WOJ92510.1"/>
    <property type="molecule type" value="Genomic_DNA"/>
</dbReference>
<dbReference type="Pfam" id="PF00135">
    <property type="entry name" value="COesterase"/>
    <property type="match status" value="2"/>
</dbReference>
<evidence type="ECO:0000313" key="5">
    <source>
        <dbReference type="EMBL" id="WOJ92510.1"/>
    </source>
</evidence>
<dbReference type="EC" id="3.1.1.-" evidence="3"/>
<sequence length="607" mass="65661">MRWLVLITGLVLVVGGLFLDRQDTSDGPLLLQADMSTLRDTASGPVLGGISRPGAQVWLGIPYAAAPVGEKRWRAPAPAADWFNARQSLAFGSVCPQFASRLSASNAEPGTLIGSEDCLSLNVFSPGGVGSDAALPVMVYIHGGGNTIGSAIPYEGSAFVQEQGVVMVTLNYRLGPLGWLSHAALRDGASPEDASGNFALLDMIAALKWVRDNIENFGGDSARVTVFGESAGGRNIYGLLASPLAADLFHGAIIQSGFPGTFTRARAEKPADDPQPGHPNGSYALALAWLAQGDEPGGVERLDRMPAKDLAQYLRGISVEQLLAPLQVPGGMYSAPALFRDGVVLPKEPLTEVFADPTRWNQMPLMVGSNRDEMKLFLALSDQHAGKRFGFIPAPRDAERYDLLNRFHSDGWKALGVDLPLSLISQGSSKSNLYAYRFDWDSMRKNWLVDLPQLLGAAHALELDFLFGPLISRVVPGVFYEGNRQEREALGRTMRDYWAGFAYSGRPGSGRSAGQVAWPSWSVDEPLLMLLDSKEDGGVRPESLTVTVDDVKRRLAAEDTLPERLRCALYVDLFLNNNGLSEQFVTREYQDLGCGQIPSWPLAGLSR</sequence>
<feature type="domain" description="Carboxylesterase type B" evidence="4">
    <location>
        <begin position="415"/>
        <end position="535"/>
    </location>
</feature>
<dbReference type="InterPro" id="IPR002018">
    <property type="entry name" value="CarbesteraseB"/>
</dbReference>
<comment type="similarity">
    <text evidence="1 3">Belongs to the type-B carboxylesterase/lipase family.</text>
</comment>
<dbReference type="Proteomes" id="UP001626537">
    <property type="component" value="Chromosome"/>
</dbReference>
<evidence type="ECO:0000256" key="2">
    <source>
        <dbReference type="ARBA" id="ARBA00022801"/>
    </source>
</evidence>
<evidence type="ECO:0000256" key="1">
    <source>
        <dbReference type="ARBA" id="ARBA00005964"/>
    </source>
</evidence>
<dbReference type="PANTHER" id="PTHR11559">
    <property type="entry name" value="CARBOXYLESTERASE"/>
    <property type="match status" value="1"/>
</dbReference>